<dbReference type="OrthoDB" id="10014723at2"/>
<organism evidence="2 3">
    <name type="scientific">Streptomyces hainanensis</name>
    <dbReference type="NCBI Taxonomy" id="402648"/>
    <lineage>
        <taxon>Bacteria</taxon>
        <taxon>Bacillati</taxon>
        <taxon>Actinomycetota</taxon>
        <taxon>Actinomycetes</taxon>
        <taxon>Kitasatosporales</taxon>
        <taxon>Streptomycetaceae</taxon>
        <taxon>Streptomyces</taxon>
    </lineage>
</organism>
<protein>
    <recommendedName>
        <fullName evidence="4">dTMP kinase</fullName>
    </recommendedName>
</protein>
<evidence type="ECO:0008006" key="4">
    <source>
        <dbReference type="Google" id="ProtNLM"/>
    </source>
</evidence>
<feature type="compositionally biased region" description="Basic and acidic residues" evidence="1">
    <location>
        <begin position="41"/>
        <end position="58"/>
    </location>
</feature>
<feature type="region of interest" description="Disordered" evidence="1">
    <location>
        <begin position="16"/>
        <end position="110"/>
    </location>
</feature>
<evidence type="ECO:0000313" key="3">
    <source>
        <dbReference type="Proteomes" id="UP000295345"/>
    </source>
</evidence>
<dbReference type="EMBL" id="SMKI01000132">
    <property type="protein sequence ID" value="TDC74805.1"/>
    <property type="molecule type" value="Genomic_DNA"/>
</dbReference>
<dbReference type="Proteomes" id="UP000295345">
    <property type="component" value="Unassembled WGS sequence"/>
</dbReference>
<name>A0A4V6PBS8_9ACTN</name>
<dbReference type="AlphaFoldDB" id="A0A4V6PBS8"/>
<keyword evidence="3" id="KW-1185">Reference proteome</keyword>
<comment type="caution">
    <text evidence="2">The sequence shown here is derived from an EMBL/GenBank/DDBJ whole genome shotgun (WGS) entry which is preliminary data.</text>
</comment>
<evidence type="ECO:0000256" key="1">
    <source>
        <dbReference type="SAM" id="MobiDB-lite"/>
    </source>
</evidence>
<evidence type="ECO:0000313" key="2">
    <source>
        <dbReference type="EMBL" id="TDC74805.1"/>
    </source>
</evidence>
<reference evidence="2 3" key="1">
    <citation type="submission" date="2019-03" db="EMBL/GenBank/DDBJ databases">
        <title>Draft genome sequences of novel Actinobacteria.</title>
        <authorList>
            <person name="Sahin N."/>
            <person name="Ay H."/>
            <person name="Saygin H."/>
        </authorList>
    </citation>
    <scope>NUCLEOTIDE SEQUENCE [LARGE SCALE GENOMIC DNA]</scope>
    <source>
        <strain evidence="2 3">DSM 41900</strain>
    </source>
</reference>
<gene>
    <name evidence="2" type="ORF">E1283_14560</name>
</gene>
<accession>A0A4V6PBS8</accession>
<sequence>ITPSEARARRLVIHCRAAPAVIPRPETPEPPASAPRAGGDSGERRDRGDRDDALDETRQLPQLGPDRPRPRPQWAEETPLDDLPTLADELLGPHRGEAEGEGEGDDRRKR</sequence>
<dbReference type="RefSeq" id="WP_132818449.1">
    <property type="nucleotide sequence ID" value="NZ_SMKI01000132.1"/>
</dbReference>
<feature type="non-terminal residue" evidence="2">
    <location>
        <position position="1"/>
    </location>
</feature>
<proteinExistence type="predicted"/>